<dbReference type="SMART" id="SM00389">
    <property type="entry name" value="HOX"/>
    <property type="match status" value="1"/>
</dbReference>
<keyword evidence="11" id="KW-1185">Reference proteome</keyword>
<name>A0A8J1XWL1_OWEFU</name>
<dbReference type="InterPro" id="IPR017970">
    <property type="entry name" value="Homeobox_CS"/>
</dbReference>
<evidence type="ECO:0000313" key="10">
    <source>
        <dbReference type="EMBL" id="CAH1791979.1"/>
    </source>
</evidence>
<evidence type="ECO:0000256" key="6">
    <source>
        <dbReference type="ARBA" id="ARBA00038425"/>
    </source>
</evidence>
<dbReference type="InterPro" id="IPR001356">
    <property type="entry name" value="HD"/>
</dbReference>
<evidence type="ECO:0000256" key="5">
    <source>
        <dbReference type="ARBA" id="ARBA00023242"/>
    </source>
</evidence>
<proteinExistence type="inferred from homology"/>
<comment type="similarity">
    <text evidence="6">Belongs to the Msh homeobox family.</text>
</comment>
<organism evidence="10 11">
    <name type="scientific">Owenia fusiformis</name>
    <name type="common">Polychaete worm</name>
    <dbReference type="NCBI Taxonomy" id="6347"/>
    <lineage>
        <taxon>Eukaryota</taxon>
        <taxon>Metazoa</taxon>
        <taxon>Spiralia</taxon>
        <taxon>Lophotrochozoa</taxon>
        <taxon>Annelida</taxon>
        <taxon>Polychaeta</taxon>
        <taxon>Sedentaria</taxon>
        <taxon>Canalipalpata</taxon>
        <taxon>Sabellida</taxon>
        <taxon>Oweniida</taxon>
        <taxon>Oweniidae</taxon>
        <taxon>Owenia</taxon>
    </lineage>
</organism>
<keyword evidence="4 7" id="KW-0371">Homeobox</keyword>
<evidence type="ECO:0000256" key="3">
    <source>
        <dbReference type="ARBA" id="ARBA00023125"/>
    </source>
</evidence>
<evidence type="ECO:0000313" key="11">
    <source>
        <dbReference type="Proteomes" id="UP000749559"/>
    </source>
</evidence>
<dbReference type="Gene3D" id="1.10.10.60">
    <property type="entry name" value="Homeodomain-like"/>
    <property type="match status" value="1"/>
</dbReference>
<gene>
    <name evidence="10" type="ORF">OFUS_LOCUS17008</name>
</gene>
<dbReference type="InterPro" id="IPR009057">
    <property type="entry name" value="Homeodomain-like_sf"/>
</dbReference>
<dbReference type="PROSITE" id="PS50071">
    <property type="entry name" value="HOMEOBOX_2"/>
    <property type="match status" value="1"/>
</dbReference>
<dbReference type="Proteomes" id="UP000749559">
    <property type="component" value="Unassembled WGS sequence"/>
</dbReference>
<dbReference type="SUPFAM" id="SSF46689">
    <property type="entry name" value="Homeodomain-like"/>
    <property type="match status" value="1"/>
</dbReference>
<feature type="compositionally biased region" description="Low complexity" evidence="9">
    <location>
        <begin position="227"/>
        <end position="250"/>
    </location>
</feature>
<dbReference type="GO" id="GO:0005634">
    <property type="term" value="C:nucleus"/>
    <property type="evidence" value="ECO:0007669"/>
    <property type="project" value="UniProtKB-SubCell"/>
</dbReference>
<feature type="region of interest" description="Disordered" evidence="9">
    <location>
        <begin position="54"/>
        <end position="81"/>
    </location>
</feature>
<evidence type="ECO:0000256" key="9">
    <source>
        <dbReference type="SAM" id="MobiDB-lite"/>
    </source>
</evidence>
<protein>
    <submittedName>
        <fullName evidence="10">Uncharacterized protein</fullName>
    </submittedName>
</protein>
<dbReference type="PANTHER" id="PTHR24338">
    <property type="entry name" value="HOMEOBOX PROTEIN MSX"/>
    <property type="match status" value="1"/>
</dbReference>
<feature type="DNA-binding region" description="Homeobox" evidence="7">
    <location>
        <begin position="165"/>
        <end position="224"/>
    </location>
</feature>
<dbReference type="GO" id="GO:0000977">
    <property type="term" value="F:RNA polymerase II transcription regulatory region sequence-specific DNA binding"/>
    <property type="evidence" value="ECO:0007669"/>
    <property type="project" value="TreeGrafter"/>
</dbReference>
<feature type="region of interest" description="Disordered" evidence="9">
    <location>
        <begin position="217"/>
        <end position="276"/>
    </location>
</feature>
<evidence type="ECO:0000256" key="7">
    <source>
        <dbReference type="PROSITE-ProRule" id="PRU00108"/>
    </source>
</evidence>
<dbReference type="PROSITE" id="PS00027">
    <property type="entry name" value="HOMEOBOX_1"/>
    <property type="match status" value="1"/>
</dbReference>
<dbReference type="Pfam" id="PF00046">
    <property type="entry name" value="Homeodomain"/>
    <property type="match status" value="1"/>
</dbReference>
<dbReference type="PANTHER" id="PTHR24338:SF0">
    <property type="entry name" value="MUSCLE SEGMENTATION HOMEOBOX"/>
    <property type="match status" value="1"/>
</dbReference>
<evidence type="ECO:0000256" key="2">
    <source>
        <dbReference type="ARBA" id="ARBA00022473"/>
    </source>
</evidence>
<dbReference type="OrthoDB" id="1867783at2759"/>
<reference evidence="10" key="1">
    <citation type="submission" date="2022-03" db="EMBL/GenBank/DDBJ databases">
        <authorList>
            <person name="Martin C."/>
        </authorList>
    </citation>
    <scope>NUCLEOTIDE SEQUENCE</scope>
</reference>
<evidence type="ECO:0000256" key="4">
    <source>
        <dbReference type="ARBA" id="ARBA00023155"/>
    </source>
</evidence>
<accession>A0A8J1XWL1</accession>
<keyword evidence="3 7" id="KW-0238">DNA-binding</keyword>
<dbReference type="InterPro" id="IPR050674">
    <property type="entry name" value="Msh_Homeobox_Regulators"/>
</dbReference>
<dbReference type="GO" id="GO:0048598">
    <property type="term" value="P:embryonic morphogenesis"/>
    <property type="evidence" value="ECO:0007669"/>
    <property type="project" value="TreeGrafter"/>
</dbReference>
<comment type="caution">
    <text evidence="10">The sequence shown here is derived from an EMBL/GenBank/DDBJ whole genome shotgun (WGS) entry which is preliminary data.</text>
</comment>
<keyword evidence="5 7" id="KW-0539">Nucleus</keyword>
<dbReference type="GO" id="GO:0000981">
    <property type="term" value="F:DNA-binding transcription factor activity, RNA polymerase II-specific"/>
    <property type="evidence" value="ECO:0007669"/>
    <property type="project" value="InterPro"/>
</dbReference>
<sequence>MADNDFNQTMALLTSVYAGNYAFYSNAAATAAAAAARGTNGGFLPPLPNNMPFLSPSTTESVSPGNSPGAHNLTKSQSNGHSANTNFSIDGILGKPDPRFGLGSPSLFSLDKDLLDKHLGKAYEGFIPDETDLNSRFSWLQCTRYKPPKLPRVKRKDAIKKRKLGRNPRVPFTQHQVTTLEAKFRRTHYLSSVDVAELSAALNLTETRVKIWFQNRRARERRDRETSPMAAVASPSATSTSMATSSPSSTQQQRINSTTSTASSSWPAPAPPNPSAVAQFSHALQQGVSAFTPVSFGGF</sequence>
<feature type="compositionally biased region" description="Low complexity" evidence="9">
    <location>
        <begin position="257"/>
        <end position="267"/>
    </location>
</feature>
<dbReference type="EMBL" id="CAIIXF020000008">
    <property type="protein sequence ID" value="CAH1791979.1"/>
    <property type="molecule type" value="Genomic_DNA"/>
</dbReference>
<keyword evidence="2" id="KW-0217">Developmental protein</keyword>
<dbReference type="CDD" id="cd00086">
    <property type="entry name" value="homeodomain"/>
    <property type="match status" value="1"/>
</dbReference>
<dbReference type="AlphaFoldDB" id="A0A8J1XWL1"/>
<comment type="subcellular location">
    <subcellularLocation>
        <location evidence="1 7 8">Nucleus</location>
    </subcellularLocation>
</comment>
<evidence type="ECO:0000256" key="8">
    <source>
        <dbReference type="RuleBase" id="RU000682"/>
    </source>
</evidence>
<evidence type="ECO:0000256" key="1">
    <source>
        <dbReference type="ARBA" id="ARBA00004123"/>
    </source>
</evidence>